<proteinExistence type="predicted"/>
<evidence type="ECO:0000256" key="2">
    <source>
        <dbReference type="ARBA" id="ARBA00022840"/>
    </source>
</evidence>
<gene>
    <name evidence="5" type="ORF">MNBD_PLANCTO02-118</name>
</gene>
<protein>
    <recommendedName>
        <fullName evidence="4">RecA family profile 2 domain-containing protein</fullName>
    </recommendedName>
</protein>
<dbReference type="PROSITE" id="PS50163">
    <property type="entry name" value="RECA_3"/>
    <property type="match status" value="1"/>
</dbReference>
<feature type="region of interest" description="Disordered" evidence="3">
    <location>
        <begin position="1"/>
        <end position="43"/>
    </location>
</feature>
<sequence>MARKTPSRLEMRRMAEAADAADSAKGTKKKKKATKRKTTRRTKVKVPLKKRLIWVVYNGGMKEEGKYPYAERKAAEEKLRQLQAKSPKRRFFIQAAKEEIIDAPKTETEEE</sequence>
<evidence type="ECO:0000259" key="4">
    <source>
        <dbReference type="PROSITE" id="PS50163"/>
    </source>
</evidence>
<keyword evidence="1" id="KW-0547">Nucleotide-binding</keyword>
<name>A0A3B1E3D1_9ZZZZ</name>
<dbReference type="GO" id="GO:0008094">
    <property type="term" value="F:ATP-dependent activity, acting on DNA"/>
    <property type="evidence" value="ECO:0007669"/>
    <property type="project" value="InterPro"/>
</dbReference>
<evidence type="ECO:0000256" key="3">
    <source>
        <dbReference type="SAM" id="MobiDB-lite"/>
    </source>
</evidence>
<keyword evidence="2" id="KW-0067">ATP-binding</keyword>
<organism evidence="5">
    <name type="scientific">hydrothermal vent metagenome</name>
    <dbReference type="NCBI Taxonomy" id="652676"/>
    <lineage>
        <taxon>unclassified sequences</taxon>
        <taxon>metagenomes</taxon>
        <taxon>ecological metagenomes</taxon>
    </lineage>
</organism>
<reference evidence="5" key="1">
    <citation type="submission" date="2018-06" db="EMBL/GenBank/DDBJ databases">
        <authorList>
            <person name="Zhirakovskaya E."/>
        </authorList>
    </citation>
    <scope>NUCLEOTIDE SEQUENCE</scope>
</reference>
<accession>A0A3B1E3D1</accession>
<dbReference type="InterPro" id="IPR020587">
    <property type="entry name" value="RecA_monomer-monomer_interface"/>
</dbReference>
<dbReference type="GO" id="GO:0003677">
    <property type="term" value="F:DNA binding"/>
    <property type="evidence" value="ECO:0007669"/>
    <property type="project" value="InterPro"/>
</dbReference>
<dbReference type="GO" id="GO:0005524">
    <property type="term" value="F:ATP binding"/>
    <property type="evidence" value="ECO:0007669"/>
    <property type="project" value="UniProtKB-KW"/>
</dbReference>
<evidence type="ECO:0000313" key="5">
    <source>
        <dbReference type="EMBL" id="VAX36687.1"/>
    </source>
</evidence>
<evidence type="ECO:0000256" key="1">
    <source>
        <dbReference type="ARBA" id="ARBA00022741"/>
    </source>
</evidence>
<feature type="compositionally biased region" description="Basic residues" evidence="3">
    <location>
        <begin position="26"/>
        <end position="43"/>
    </location>
</feature>
<feature type="domain" description="RecA family profile 2" evidence="4">
    <location>
        <begin position="1"/>
        <end position="66"/>
    </location>
</feature>
<dbReference type="AlphaFoldDB" id="A0A3B1E3D1"/>
<dbReference type="GO" id="GO:0006259">
    <property type="term" value="P:DNA metabolic process"/>
    <property type="evidence" value="ECO:0007669"/>
    <property type="project" value="InterPro"/>
</dbReference>
<feature type="compositionally biased region" description="Basic and acidic residues" evidence="3">
    <location>
        <begin position="7"/>
        <end position="16"/>
    </location>
</feature>
<dbReference type="EMBL" id="UOGL01000073">
    <property type="protein sequence ID" value="VAX36687.1"/>
    <property type="molecule type" value="Genomic_DNA"/>
</dbReference>